<keyword evidence="4 6" id="KW-0472">Membrane</keyword>
<keyword evidence="9" id="KW-1185">Reference proteome</keyword>
<dbReference type="PRINTS" id="PR01035">
    <property type="entry name" value="TCRTETA"/>
</dbReference>
<feature type="transmembrane region" description="Helical" evidence="6">
    <location>
        <begin position="223"/>
        <end position="242"/>
    </location>
</feature>
<feature type="transmembrane region" description="Helical" evidence="6">
    <location>
        <begin position="133"/>
        <end position="156"/>
    </location>
</feature>
<feature type="transmembrane region" description="Helical" evidence="6">
    <location>
        <begin position="329"/>
        <end position="347"/>
    </location>
</feature>
<evidence type="ECO:0000256" key="3">
    <source>
        <dbReference type="ARBA" id="ARBA00022989"/>
    </source>
</evidence>
<dbReference type="InterPro" id="IPR036259">
    <property type="entry name" value="MFS_trans_sf"/>
</dbReference>
<feature type="transmembrane region" description="Helical" evidence="6">
    <location>
        <begin position="431"/>
        <end position="452"/>
    </location>
</feature>
<organism evidence="8 9">
    <name type="scientific">Aromatoleum anaerobium</name>
    <dbReference type="NCBI Taxonomy" id="182180"/>
    <lineage>
        <taxon>Bacteria</taxon>
        <taxon>Pseudomonadati</taxon>
        <taxon>Pseudomonadota</taxon>
        <taxon>Betaproteobacteria</taxon>
        <taxon>Rhodocyclales</taxon>
        <taxon>Rhodocyclaceae</taxon>
        <taxon>Aromatoleum</taxon>
    </lineage>
</organism>
<feature type="transmembrane region" description="Helical" evidence="6">
    <location>
        <begin position="162"/>
        <end position="183"/>
    </location>
</feature>
<accession>A0ABX1PMF4</accession>
<feature type="transmembrane region" description="Helical" evidence="6">
    <location>
        <begin position="195"/>
        <end position="217"/>
    </location>
</feature>
<dbReference type="RefSeq" id="WP_169118471.1">
    <property type="nucleotide sequence ID" value="NZ_WTVG02000039.1"/>
</dbReference>
<evidence type="ECO:0000256" key="4">
    <source>
        <dbReference type="ARBA" id="ARBA00023136"/>
    </source>
</evidence>
<evidence type="ECO:0000256" key="6">
    <source>
        <dbReference type="SAM" id="Phobius"/>
    </source>
</evidence>
<dbReference type="Proteomes" id="UP000615989">
    <property type="component" value="Unassembled WGS sequence"/>
</dbReference>
<protein>
    <submittedName>
        <fullName evidence="8">MFS transporter</fullName>
    </submittedName>
</protein>
<comment type="subcellular location">
    <subcellularLocation>
        <location evidence="1">Membrane</location>
        <topology evidence="1">Multi-pass membrane protein</topology>
    </subcellularLocation>
</comment>
<sequence length="480" mass="50241">MDSRTAWKIYLALLFGTFVTIEAAAFQAPALPSLTKHFGIPINLAALILLMYSLGVTVFAPIMGRLGDQIGRKRVLLVGLLGFALSEIAAASAANFPIFLAARFLQGLSVACILPGVFAYIGHLFPEQRRGMALGIFAMTMTLGAASGGLLGGLLIDRFGWPSVYWISGALAFVGILPVMMLVPDLRSTQSPARFDLKGALCLFATIGALLSLPTWVGNFGASSPYTAVIAATGILGLAMLWRTGQRAAAPVVDIAILRHRAFALPSAIYWLHLVSFSGIVYALAFFINGRPGGSASQFGFVALFLYGSSMLSAPLAGRLIDRLAPRTVTIFSLTGTLLGLALLLGIRVDTPLWFIVATVCLLGLMMGSNSPAVMKLAIGAVPCDKMGAGTGLFSMLRDLGAPTGSSLSLAVFSTSLAIHTRQGNPDALAAALSNVGYLLGGLISVALLLSLRLERGPARSSAESVSAPPRDALPSDQRT</sequence>
<dbReference type="EMBL" id="WTVG01000025">
    <property type="protein sequence ID" value="NMG25103.1"/>
    <property type="molecule type" value="Genomic_DNA"/>
</dbReference>
<dbReference type="PANTHER" id="PTHR42718:SF35">
    <property type="entry name" value="BLL0718 PROTEIN"/>
    <property type="match status" value="1"/>
</dbReference>
<evidence type="ECO:0000313" key="8">
    <source>
        <dbReference type="EMBL" id="NMG25103.1"/>
    </source>
</evidence>
<keyword evidence="2 6" id="KW-0812">Transmembrane</keyword>
<feature type="domain" description="Major facilitator superfamily (MFS) profile" evidence="7">
    <location>
        <begin position="9"/>
        <end position="459"/>
    </location>
</feature>
<feature type="transmembrane region" description="Helical" evidence="6">
    <location>
        <begin position="75"/>
        <end position="94"/>
    </location>
</feature>
<dbReference type="PANTHER" id="PTHR42718">
    <property type="entry name" value="MAJOR FACILITATOR SUPERFAMILY MULTIDRUG TRANSPORTER MFSC"/>
    <property type="match status" value="1"/>
</dbReference>
<feature type="transmembrane region" description="Helical" evidence="6">
    <location>
        <begin position="100"/>
        <end position="121"/>
    </location>
</feature>
<reference evidence="8" key="1">
    <citation type="submission" date="2019-12" db="EMBL/GenBank/DDBJ databases">
        <title>Comparative genomics gives insights into the taxonomy of the Azoarcus-Aromatoleum group and reveals separate origins of nif in the plant-associated Azoarcus and non-plant-associated Aromatoleum sub-groups.</title>
        <authorList>
            <person name="Lafos M."/>
            <person name="Maluk M."/>
            <person name="Batista M."/>
            <person name="Junghare M."/>
            <person name="Carmona M."/>
            <person name="Faoro H."/>
            <person name="Cruz L.M."/>
            <person name="Battistoni F."/>
            <person name="De Souza E."/>
            <person name="Pedrosa F."/>
            <person name="Chen W.-M."/>
            <person name="Poole P.S."/>
            <person name="Dixon R.A."/>
            <person name="James E.K."/>
        </authorList>
    </citation>
    <scope>NUCLEOTIDE SEQUENCE</scope>
    <source>
        <strain evidence="8">LuFRes1</strain>
    </source>
</reference>
<evidence type="ECO:0000259" key="7">
    <source>
        <dbReference type="PROSITE" id="PS50850"/>
    </source>
</evidence>
<gene>
    <name evidence="8" type="ORF">GO606_10265</name>
</gene>
<dbReference type="InterPro" id="IPR020846">
    <property type="entry name" value="MFS_dom"/>
</dbReference>
<feature type="transmembrane region" description="Helical" evidence="6">
    <location>
        <begin position="299"/>
        <end position="317"/>
    </location>
</feature>
<feature type="transmembrane region" description="Helical" evidence="6">
    <location>
        <begin position="263"/>
        <end position="287"/>
    </location>
</feature>
<dbReference type="Gene3D" id="1.20.1250.20">
    <property type="entry name" value="MFS general substrate transporter like domains"/>
    <property type="match status" value="1"/>
</dbReference>
<dbReference type="CDD" id="cd17321">
    <property type="entry name" value="MFS_MMR_MDR_like"/>
    <property type="match status" value="1"/>
</dbReference>
<evidence type="ECO:0000256" key="5">
    <source>
        <dbReference type="SAM" id="MobiDB-lite"/>
    </source>
</evidence>
<evidence type="ECO:0000313" key="9">
    <source>
        <dbReference type="Proteomes" id="UP000615989"/>
    </source>
</evidence>
<feature type="transmembrane region" description="Helical" evidence="6">
    <location>
        <begin position="400"/>
        <end position="419"/>
    </location>
</feature>
<proteinExistence type="predicted"/>
<evidence type="ECO:0000256" key="2">
    <source>
        <dbReference type="ARBA" id="ARBA00022692"/>
    </source>
</evidence>
<feature type="transmembrane region" description="Helical" evidence="6">
    <location>
        <begin position="353"/>
        <end position="379"/>
    </location>
</feature>
<dbReference type="InterPro" id="IPR001958">
    <property type="entry name" value="Tet-R_TetA/multi-R_MdtG-like"/>
</dbReference>
<dbReference type="InterPro" id="IPR011701">
    <property type="entry name" value="MFS"/>
</dbReference>
<feature type="transmembrane region" description="Helical" evidence="6">
    <location>
        <begin position="41"/>
        <end position="63"/>
    </location>
</feature>
<dbReference type="Pfam" id="PF07690">
    <property type="entry name" value="MFS_1"/>
    <property type="match status" value="1"/>
</dbReference>
<evidence type="ECO:0000256" key="1">
    <source>
        <dbReference type="ARBA" id="ARBA00004141"/>
    </source>
</evidence>
<name>A0ABX1PMF4_9RHOO</name>
<keyword evidence="3 6" id="KW-1133">Transmembrane helix</keyword>
<feature type="region of interest" description="Disordered" evidence="5">
    <location>
        <begin position="460"/>
        <end position="480"/>
    </location>
</feature>
<dbReference type="SUPFAM" id="SSF103473">
    <property type="entry name" value="MFS general substrate transporter"/>
    <property type="match status" value="1"/>
</dbReference>
<comment type="caution">
    <text evidence="8">The sequence shown here is derived from an EMBL/GenBank/DDBJ whole genome shotgun (WGS) entry which is preliminary data.</text>
</comment>
<dbReference type="Gene3D" id="1.20.1720.10">
    <property type="entry name" value="Multidrug resistance protein D"/>
    <property type="match status" value="1"/>
</dbReference>
<dbReference type="PROSITE" id="PS50850">
    <property type="entry name" value="MFS"/>
    <property type="match status" value="1"/>
</dbReference>